<protein>
    <submittedName>
        <fullName evidence="2">LuxR family transcriptional regulator</fullName>
    </submittedName>
</protein>
<dbReference type="OrthoDB" id="7498307at2"/>
<gene>
    <name evidence="2" type="ORF">W7K_09235</name>
</gene>
<feature type="chain" id="PRO_5005579962" evidence="1">
    <location>
        <begin position="22"/>
        <end position="160"/>
    </location>
</feature>
<evidence type="ECO:0000313" key="3">
    <source>
        <dbReference type="Proteomes" id="UP000036890"/>
    </source>
</evidence>
<dbReference type="Proteomes" id="UP000036890">
    <property type="component" value="Unassembled WGS sequence"/>
</dbReference>
<dbReference type="RefSeq" id="WP_010484263.1">
    <property type="nucleotide sequence ID" value="NZ_AJLO02000019.1"/>
</dbReference>
<reference evidence="2 3" key="1">
    <citation type="journal article" date="2012" name="J. Bacteriol.">
        <title>Genome sequence of a novel nicotine-degrading strain, Pseudomonas geniculata N1.</title>
        <authorList>
            <person name="Tang H."/>
            <person name="Yu H."/>
            <person name="Tai C."/>
            <person name="Huang K."/>
            <person name="Liu Y."/>
            <person name="Wang L."/>
            <person name="Yao Y."/>
            <person name="Wu G."/>
            <person name="Xu P."/>
        </authorList>
    </citation>
    <scope>NUCLEOTIDE SEQUENCE [LARGE SCALE GENOMIC DNA]</scope>
    <source>
        <strain evidence="2 3">N1</strain>
    </source>
</reference>
<evidence type="ECO:0000256" key="1">
    <source>
        <dbReference type="SAM" id="SignalP"/>
    </source>
</evidence>
<accession>A0A0L8AAX0</accession>
<sequence>MKLLSAVLLSALSLSAVPALAVEASPSPLLGRWSLDIATSALPEAQRPKHVVLEFKDAGAGRWSSHVDIVLHDGKTMKSDGTLALDGTPGPLSGTYGADKANLKLPAPNTLVMQLVDHGTPASTRIYTVAADRTTMTETKAFYGHDGTPILQTNLFKRIP</sequence>
<feature type="signal peptide" evidence="1">
    <location>
        <begin position="1"/>
        <end position="21"/>
    </location>
</feature>
<organism evidence="2 3">
    <name type="scientific">Stenotrophomonas geniculata N1</name>
    <dbReference type="NCBI Taxonomy" id="1167641"/>
    <lineage>
        <taxon>Bacteria</taxon>
        <taxon>Pseudomonadati</taxon>
        <taxon>Pseudomonadota</taxon>
        <taxon>Gammaproteobacteria</taxon>
        <taxon>Lysobacterales</taxon>
        <taxon>Lysobacteraceae</taxon>
        <taxon>Stenotrophomonas</taxon>
    </lineage>
</organism>
<dbReference type="AlphaFoldDB" id="A0A0L8AAX0"/>
<evidence type="ECO:0000313" key="2">
    <source>
        <dbReference type="EMBL" id="KOE99522.1"/>
    </source>
</evidence>
<dbReference type="EMBL" id="AJLO02000019">
    <property type="protein sequence ID" value="KOE99522.1"/>
    <property type="molecule type" value="Genomic_DNA"/>
</dbReference>
<proteinExistence type="predicted"/>
<comment type="caution">
    <text evidence="2">The sequence shown here is derived from an EMBL/GenBank/DDBJ whole genome shotgun (WGS) entry which is preliminary data.</text>
</comment>
<name>A0A0L8AAX0_9GAMM</name>
<keyword evidence="1" id="KW-0732">Signal</keyword>